<comment type="caution">
    <text evidence="5">The sequence shown here is derived from an EMBL/GenBank/DDBJ whole genome shotgun (WGS) entry which is preliminary data.</text>
</comment>
<comment type="similarity">
    <text evidence="2 3">Belongs to the small heat shock protein (HSP20) family.</text>
</comment>
<dbReference type="Pfam" id="PF00011">
    <property type="entry name" value="HSP20"/>
    <property type="match status" value="1"/>
</dbReference>
<dbReference type="EMBL" id="CAMXCT020002380">
    <property type="protein sequence ID" value="CAL1151155.1"/>
    <property type="molecule type" value="Genomic_DNA"/>
</dbReference>
<dbReference type="AlphaFoldDB" id="A0A9P1CUN8"/>
<dbReference type="OrthoDB" id="1431247at2759"/>
<dbReference type="PANTHER" id="PTHR11527">
    <property type="entry name" value="HEAT-SHOCK PROTEIN 20 FAMILY MEMBER"/>
    <property type="match status" value="1"/>
</dbReference>
<evidence type="ECO:0000256" key="2">
    <source>
        <dbReference type="PROSITE-ProRule" id="PRU00285"/>
    </source>
</evidence>
<gene>
    <name evidence="5" type="ORF">C1SCF055_LOCUS24126</name>
</gene>
<accession>A0A9P1CUN8</accession>
<dbReference type="EMBL" id="CAMXCT010002380">
    <property type="protein sequence ID" value="CAI3997780.1"/>
    <property type="molecule type" value="Genomic_DNA"/>
</dbReference>
<evidence type="ECO:0000313" key="6">
    <source>
        <dbReference type="EMBL" id="CAL4785092.1"/>
    </source>
</evidence>
<protein>
    <submittedName>
        <fullName evidence="6">Small heat shock protein C4</fullName>
    </submittedName>
</protein>
<dbReference type="Gene3D" id="2.60.40.790">
    <property type="match status" value="1"/>
</dbReference>
<dbReference type="PROSITE" id="PS01031">
    <property type="entry name" value="SHSP"/>
    <property type="match status" value="1"/>
</dbReference>
<dbReference type="InterPro" id="IPR013424">
    <property type="entry name" value="Ice-binding_C"/>
</dbReference>
<evidence type="ECO:0000256" key="1">
    <source>
        <dbReference type="ARBA" id="ARBA00023016"/>
    </source>
</evidence>
<evidence type="ECO:0000259" key="4">
    <source>
        <dbReference type="PROSITE" id="PS01031"/>
    </source>
</evidence>
<dbReference type="EMBL" id="CAMXCT030002380">
    <property type="protein sequence ID" value="CAL4785092.1"/>
    <property type="molecule type" value="Genomic_DNA"/>
</dbReference>
<organism evidence="5">
    <name type="scientific">Cladocopium goreaui</name>
    <dbReference type="NCBI Taxonomy" id="2562237"/>
    <lineage>
        <taxon>Eukaryota</taxon>
        <taxon>Sar</taxon>
        <taxon>Alveolata</taxon>
        <taxon>Dinophyceae</taxon>
        <taxon>Suessiales</taxon>
        <taxon>Symbiodiniaceae</taxon>
        <taxon>Cladocopium</taxon>
    </lineage>
</organism>
<dbReference type="CDD" id="cd06464">
    <property type="entry name" value="ACD_sHsps-like"/>
    <property type="match status" value="1"/>
</dbReference>
<dbReference type="InterPro" id="IPR031107">
    <property type="entry name" value="Small_HSP"/>
</dbReference>
<evidence type="ECO:0000313" key="7">
    <source>
        <dbReference type="Proteomes" id="UP001152797"/>
    </source>
</evidence>
<name>A0A9P1CUN8_9DINO</name>
<keyword evidence="7" id="KW-1185">Reference proteome</keyword>
<sequence length="606" mass="63341">MSKCTPTNRLSQVLPGSLAEVDTLLNHFFPGPDRPTVARAGFAAPASLWEAEEKLHVEVDAPGVTAENVEVTVENGQLSVTLERSAGDESPKYAYNERRFGKVTRTVDLPDTVDPDSVEAELRNGVLHVSIAKRPETQPRRVEIRTKPVGLTHHRPAGGSRPPTSGARLMKSTALFSCALMALAVSARADFDLQITEIWPGNDPGENLTNDWFEVTNFGDMPFTFGADGALFFDDDSQDATTADEITGITAIAPGESVVLLDVSFPEEPGDATVAEQITEFTDLWGAVVSLPQVGTYSGSGLSQGGDGVTLFLTAGAPPTGLLDIIDFELYPAADLNGGQSYDVVLGAFSNSVTTIGVNDVNQPAIGTPGFLVPEPTTAALLALGLGLAAARRTVMLSRFAPLALASLALTWLGGGASAHAADFFFGSDANGINGMPSADVGGDGATLSLTAAPAGAVLTEISSAGMGVNSRGVAGAIDESNDKFDVLGGSLAGQTDAITFSFDVDGVLEELYFDGVKDESFEFFTLTAPDGEVLSIFDSQIGLRLIDVASVDEPNVTLLTETGGADDDLFGLAIPFQAGEVFTLTYGEYFPEPASSLRSCPSRPD</sequence>
<dbReference type="Proteomes" id="UP001152797">
    <property type="component" value="Unassembled WGS sequence"/>
</dbReference>
<reference evidence="5" key="1">
    <citation type="submission" date="2022-10" db="EMBL/GenBank/DDBJ databases">
        <authorList>
            <person name="Chen Y."/>
            <person name="Dougan E. K."/>
            <person name="Chan C."/>
            <person name="Rhodes N."/>
            <person name="Thang M."/>
        </authorList>
    </citation>
    <scope>NUCLEOTIDE SEQUENCE</scope>
</reference>
<evidence type="ECO:0000313" key="5">
    <source>
        <dbReference type="EMBL" id="CAI3997780.1"/>
    </source>
</evidence>
<evidence type="ECO:0000256" key="3">
    <source>
        <dbReference type="RuleBase" id="RU003616"/>
    </source>
</evidence>
<dbReference type="InterPro" id="IPR002068">
    <property type="entry name" value="A-crystallin/Hsp20_dom"/>
</dbReference>
<dbReference type="InterPro" id="IPR008978">
    <property type="entry name" value="HSP20-like_chaperone"/>
</dbReference>
<feature type="domain" description="SHSP" evidence="4">
    <location>
        <begin position="37"/>
        <end position="147"/>
    </location>
</feature>
<reference evidence="6 7" key="2">
    <citation type="submission" date="2024-05" db="EMBL/GenBank/DDBJ databases">
        <authorList>
            <person name="Chen Y."/>
            <person name="Shah S."/>
            <person name="Dougan E. K."/>
            <person name="Thang M."/>
            <person name="Chan C."/>
        </authorList>
    </citation>
    <scope>NUCLEOTIDE SEQUENCE [LARGE SCALE GENOMIC DNA]</scope>
</reference>
<keyword evidence="1 6" id="KW-0346">Stress response</keyword>
<proteinExistence type="inferred from homology"/>
<dbReference type="SUPFAM" id="SSF49764">
    <property type="entry name" value="HSP20-like chaperones"/>
    <property type="match status" value="1"/>
</dbReference>
<dbReference type="NCBIfam" id="TIGR02595">
    <property type="entry name" value="PEP_CTERM"/>
    <property type="match status" value="1"/>
</dbReference>